<evidence type="ECO:0000256" key="7">
    <source>
        <dbReference type="ARBA" id="ARBA00023157"/>
    </source>
</evidence>
<comment type="subcellular location">
    <subcellularLocation>
        <location evidence="1">Secreted</location>
    </subcellularLocation>
</comment>
<evidence type="ECO:0000256" key="8">
    <source>
        <dbReference type="PIRSR" id="PIRSR001814-1"/>
    </source>
</evidence>
<evidence type="ECO:0000256" key="4">
    <source>
        <dbReference type="ARBA" id="ARBA00022685"/>
    </source>
</evidence>
<dbReference type="GO" id="GO:0005184">
    <property type="term" value="F:neuropeptide hormone activity"/>
    <property type="evidence" value="ECO:0007669"/>
    <property type="project" value="TreeGrafter"/>
</dbReference>
<dbReference type="Proteomes" id="UP001652622">
    <property type="component" value="Unplaced"/>
</dbReference>
<feature type="chain" id="PRO_5027561437" evidence="9">
    <location>
        <begin position="21"/>
        <end position="108"/>
    </location>
</feature>
<dbReference type="PANTHER" id="PTHR10558:SF1">
    <property type="entry name" value="CORTISTATIN"/>
    <property type="match status" value="1"/>
</dbReference>
<dbReference type="InterPro" id="IPR004250">
    <property type="entry name" value="Somatostatin"/>
</dbReference>
<dbReference type="PIRSF" id="PIRSF001814">
    <property type="entry name" value="Somatostatin"/>
    <property type="match status" value="1"/>
</dbReference>
<name>A0A6P9D370_PANGU</name>
<dbReference type="GO" id="GO:0007193">
    <property type="term" value="P:adenylate cyclase-inhibiting G protein-coupled receptor signaling pathway"/>
    <property type="evidence" value="ECO:0007669"/>
    <property type="project" value="TreeGrafter"/>
</dbReference>
<dbReference type="GO" id="GO:0005615">
    <property type="term" value="C:extracellular space"/>
    <property type="evidence" value="ECO:0007669"/>
    <property type="project" value="TreeGrafter"/>
</dbReference>
<dbReference type="KEGG" id="pgut:117673071"/>
<keyword evidence="6 9" id="KW-0732">Signal</keyword>
<evidence type="ECO:0000259" key="10">
    <source>
        <dbReference type="Pfam" id="PF03002"/>
    </source>
</evidence>
<feature type="domain" description="Somatostatin/Cortistatin C-terminal" evidence="10">
    <location>
        <begin position="91"/>
        <end position="108"/>
    </location>
</feature>
<protein>
    <submittedName>
        <fullName evidence="12">Cortistatin</fullName>
    </submittedName>
</protein>
<dbReference type="PANTHER" id="PTHR10558">
    <property type="entry name" value="SOMATOSTATIN"/>
    <property type="match status" value="1"/>
</dbReference>
<keyword evidence="3" id="KW-0964">Secreted</keyword>
<comment type="similarity">
    <text evidence="2">Belongs to the somatostatin family.</text>
</comment>
<keyword evidence="7 8" id="KW-1015">Disulfide bond</keyword>
<feature type="signal peptide" evidence="9">
    <location>
        <begin position="1"/>
        <end position="20"/>
    </location>
</feature>
<accession>A0A6P9D370</accession>
<dbReference type="RefSeq" id="XP_034286100.1">
    <property type="nucleotide sequence ID" value="XM_034430209.2"/>
</dbReference>
<evidence type="ECO:0000256" key="5">
    <source>
        <dbReference type="ARBA" id="ARBA00022702"/>
    </source>
</evidence>
<dbReference type="GeneID" id="117673071"/>
<dbReference type="InterPro" id="IPR018142">
    <property type="entry name" value="Somatostatin/Cortistatin_C"/>
</dbReference>
<dbReference type="CTD" id="1325"/>
<keyword evidence="5" id="KW-0372">Hormone</keyword>
<evidence type="ECO:0000256" key="6">
    <source>
        <dbReference type="ARBA" id="ARBA00022729"/>
    </source>
</evidence>
<sequence>MPTMGRFVAVLLLTWTICAAAIPGEDNFSAQTSREQPKSQKSLVLKMLAGLLNGVEADRDAAAFADFEDPLERKLEEEPLMLGPSPHLSPRDRKTPCKNFFWKTFTSC</sequence>
<organism evidence="11 12">
    <name type="scientific">Pantherophis guttatus</name>
    <name type="common">Corn snake</name>
    <name type="synonym">Elaphe guttata</name>
    <dbReference type="NCBI Taxonomy" id="94885"/>
    <lineage>
        <taxon>Eukaryota</taxon>
        <taxon>Metazoa</taxon>
        <taxon>Chordata</taxon>
        <taxon>Craniata</taxon>
        <taxon>Vertebrata</taxon>
        <taxon>Euteleostomi</taxon>
        <taxon>Lepidosauria</taxon>
        <taxon>Squamata</taxon>
        <taxon>Bifurcata</taxon>
        <taxon>Unidentata</taxon>
        <taxon>Episquamata</taxon>
        <taxon>Toxicofera</taxon>
        <taxon>Serpentes</taxon>
        <taxon>Colubroidea</taxon>
        <taxon>Colubridae</taxon>
        <taxon>Colubrinae</taxon>
        <taxon>Pantherophis</taxon>
    </lineage>
</organism>
<feature type="disulfide bond" evidence="8">
    <location>
        <begin position="97"/>
        <end position="108"/>
    </location>
</feature>
<evidence type="ECO:0000256" key="9">
    <source>
        <dbReference type="SAM" id="SignalP"/>
    </source>
</evidence>
<dbReference type="InParanoid" id="A0A6P9D370"/>
<dbReference type="OMA" id="KARKDMI"/>
<gene>
    <name evidence="12" type="primary">CORT</name>
</gene>
<dbReference type="GO" id="GO:0030334">
    <property type="term" value="P:regulation of cell migration"/>
    <property type="evidence" value="ECO:0007669"/>
    <property type="project" value="TreeGrafter"/>
</dbReference>
<dbReference type="GO" id="GO:0001664">
    <property type="term" value="F:G protein-coupled receptor binding"/>
    <property type="evidence" value="ECO:0007669"/>
    <property type="project" value="TreeGrafter"/>
</dbReference>
<dbReference type="AlphaFoldDB" id="A0A6P9D370"/>
<reference evidence="12" key="1">
    <citation type="submission" date="2025-08" db="UniProtKB">
        <authorList>
            <consortium name="RefSeq"/>
        </authorList>
    </citation>
    <scope>IDENTIFICATION</scope>
    <source>
        <tissue evidence="12">Blood</tissue>
    </source>
</reference>
<dbReference type="Pfam" id="PF03002">
    <property type="entry name" value="Somatostatin"/>
    <property type="match status" value="1"/>
</dbReference>
<evidence type="ECO:0000313" key="12">
    <source>
        <dbReference type="RefSeq" id="XP_034286100.1"/>
    </source>
</evidence>
<evidence type="ECO:0000256" key="1">
    <source>
        <dbReference type="ARBA" id="ARBA00004613"/>
    </source>
</evidence>
<evidence type="ECO:0000256" key="2">
    <source>
        <dbReference type="ARBA" id="ARBA00008327"/>
    </source>
</evidence>
<evidence type="ECO:0000256" key="3">
    <source>
        <dbReference type="ARBA" id="ARBA00022525"/>
    </source>
</evidence>
<keyword evidence="11" id="KW-1185">Reference proteome</keyword>
<keyword evidence="4" id="KW-0165">Cleavage on pair of basic residues</keyword>
<proteinExistence type="inferred from homology"/>
<evidence type="ECO:0000313" key="11">
    <source>
        <dbReference type="Proteomes" id="UP001652622"/>
    </source>
</evidence>